<dbReference type="PANTHER" id="PTHR34070">
    <property type="entry name" value="ARMADILLO-TYPE FOLD"/>
    <property type="match status" value="1"/>
</dbReference>
<dbReference type="CDD" id="cd06561">
    <property type="entry name" value="AlkD_like"/>
    <property type="match status" value="1"/>
</dbReference>
<evidence type="ECO:0000313" key="1">
    <source>
        <dbReference type="EMBL" id="EHQ89850.1"/>
    </source>
</evidence>
<dbReference type="Pfam" id="PF08713">
    <property type="entry name" value="DNA_alkylation"/>
    <property type="match status" value="1"/>
</dbReference>
<dbReference type="EMBL" id="CM001441">
    <property type="protein sequence ID" value="EHQ89850.1"/>
    <property type="molecule type" value="Genomic_DNA"/>
</dbReference>
<dbReference type="RefSeq" id="WP_007783964.1">
    <property type="nucleotide sequence ID" value="NZ_CM001441.1"/>
</dbReference>
<dbReference type="eggNOG" id="COG4912">
    <property type="taxonomic scope" value="Bacteria"/>
</dbReference>
<sequence length="230" mass="27205">MSIIEEEVQHRLFELQDLKYKEFACKLMPTVNPETVIGVRTPDLRKLAREFSKRPEVAEFLEILPHRYYEENNLHGFLIETIRDYDAAVAAVDEFLPYIDNWATCDLISPKIFKKHQPELYEKIKVWLLSDQTYTVRFGVGMLMSFYLDDAFRPEILELVAAIRSEEYYVRMMIAWYFATALAKQYEAAVPYIQEQRLEKWTHNKAIQKAVESYRIGDEAKAYLRTLKAK</sequence>
<dbReference type="STRING" id="768710.DesyoDRAFT_2801"/>
<protein>
    <submittedName>
        <fullName evidence="1">Putative DNA alkylation repair enzyme</fullName>
    </submittedName>
</protein>
<dbReference type="InterPro" id="IPR016024">
    <property type="entry name" value="ARM-type_fold"/>
</dbReference>
<keyword evidence="2" id="KW-1185">Reference proteome</keyword>
<dbReference type="PANTHER" id="PTHR34070:SF1">
    <property type="entry name" value="DNA ALKYLATION REPAIR PROTEIN"/>
    <property type="match status" value="1"/>
</dbReference>
<dbReference type="AlphaFoldDB" id="H5XVB4"/>
<organism evidence="1 2">
    <name type="scientific">Desulfosporosinus youngiae DSM 17734</name>
    <dbReference type="NCBI Taxonomy" id="768710"/>
    <lineage>
        <taxon>Bacteria</taxon>
        <taxon>Bacillati</taxon>
        <taxon>Bacillota</taxon>
        <taxon>Clostridia</taxon>
        <taxon>Eubacteriales</taxon>
        <taxon>Desulfitobacteriaceae</taxon>
        <taxon>Desulfosporosinus</taxon>
    </lineage>
</organism>
<dbReference type="InterPro" id="IPR014825">
    <property type="entry name" value="DNA_alkylation"/>
</dbReference>
<evidence type="ECO:0000313" key="2">
    <source>
        <dbReference type="Proteomes" id="UP000005104"/>
    </source>
</evidence>
<gene>
    <name evidence="1" type="ORF">DesyoDRAFT_2801</name>
</gene>
<accession>H5XVB4</accession>
<reference evidence="1 2" key="1">
    <citation type="submission" date="2011-11" db="EMBL/GenBank/DDBJ databases">
        <title>The Noncontiguous Finished genome of Desulfosporosinus youngiae DSM 17734.</title>
        <authorList>
            <consortium name="US DOE Joint Genome Institute (JGI-PGF)"/>
            <person name="Lucas S."/>
            <person name="Han J."/>
            <person name="Lapidus A."/>
            <person name="Cheng J.-F."/>
            <person name="Goodwin L."/>
            <person name="Pitluck S."/>
            <person name="Peters L."/>
            <person name="Ovchinnikova G."/>
            <person name="Lu M."/>
            <person name="Land M.L."/>
            <person name="Hauser L."/>
            <person name="Pester M."/>
            <person name="Spring S."/>
            <person name="Ollivier B."/>
            <person name="Rattei T."/>
            <person name="Klenk H.-P."/>
            <person name="Wagner M."/>
            <person name="Loy A."/>
            <person name="Woyke T.J."/>
        </authorList>
    </citation>
    <scope>NUCLEOTIDE SEQUENCE [LARGE SCALE GENOMIC DNA]</scope>
    <source>
        <strain evidence="1 2">DSM 17734</strain>
    </source>
</reference>
<proteinExistence type="predicted"/>
<dbReference type="Proteomes" id="UP000005104">
    <property type="component" value="Chromosome"/>
</dbReference>
<name>H5XVB4_9FIRM</name>
<dbReference type="Gene3D" id="1.25.10.90">
    <property type="match status" value="1"/>
</dbReference>
<dbReference type="HOGENOM" id="CLU_095329_0_0_9"/>
<dbReference type="OrthoDB" id="9784740at2"/>
<dbReference type="SUPFAM" id="SSF48371">
    <property type="entry name" value="ARM repeat"/>
    <property type="match status" value="1"/>
</dbReference>